<dbReference type="AlphaFoldDB" id="A0ABD3Q139"/>
<comment type="similarity">
    <text evidence="1">Belongs to the DNA mismatch repair MutS family.</text>
</comment>
<gene>
    <name evidence="8" type="ORF">HJC23_008953</name>
</gene>
<evidence type="ECO:0000256" key="1">
    <source>
        <dbReference type="ARBA" id="ARBA00006271"/>
    </source>
</evidence>
<dbReference type="InterPro" id="IPR027417">
    <property type="entry name" value="P-loop_NTPase"/>
</dbReference>
<sequence length="955" mass="105446">MAASMMFYAHLILLPMVATSLSFSRGALSVHYKVAFHRHARRGTLLKMFPSRDQHRSEGSAFDGSTLQNESSSCDNRISIEESTHALSTQTPLSDGIIDSSPSSEVHLPEDLITKLDLGPLLTHVASYACTKRGKDSILSIIPTPTSPTSSYYANKKGRKPPLFANKSPRRSRRNWYPVGDLIPSNVNANNSTLSTVAIAQSAYEATVEYELVRQAMEVLQSHSSSIRNVPLPPMFKLRDRNGPFGTTESTSSNVETDDDEWIDTCLNPSLDLVEDIDLEMILQAEQVTRLLLNTYAWATNEQVSNTVPSLSNIIIESMNSLSGYQRAVEIVRGGPNLYDINNQFSYQFRLATGNGRFGELDALRRKEEECIERLQKSGVGIKEKQKLNQLSMIREEISAVENQIKRTFIAAMVRAAPSVQVAFNALARLDYIFAKAAFGCDWNGVIPEVAEKGRVNVKAFVHPVLAIEKRFETEAGLNSHTETVVPVDLMMPGQGSYQALMISGPNAGGKTLSLKSFGLAAIMAKLALPIPVARMSMENPTVVDFFRDIDVEVGDNQSLISGESTLMARLNSLSALIKKTSERSFASGSFARLVLLDELGGGTEPVAGAAIAQSILEKILCSDLNCKIVATTHSPELKSLSLTDQRFQCASVMLDNHSSDDSSGSESTVTSKYSRKPTYQLRYGTTGESYALGAATRCRPPLPDDVIQRAAQLMARDDSGEILHNQLLSIDRERLAANVARQKAEEILREVSYQKDDTIAKLQSSDMYLSRVESRLEAIFETLRKDQSKNEFQLVGESLGDIRLMRQKIKTEEELLAEKGIRRVPESYSFYVGESVVIIAEGEFKGYNAVVKAVDSGSTLIVVPTLDLFSKDEDDAPYIELKRSEVAIWDYLDSTEDVSKVSRIGPKNIVLSLLSSLNDDKNKAPKYRAQSEKTKDSFTSSRERKAAKKGKKKK</sequence>
<comment type="caution">
    <text evidence="8">The sequence shown here is derived from an EMBL/GenBank/DDBJ whole genome shotgun (WGS) entry which is preliminary data.</text>
</comment>
<feature type="compositionally biased region" description="Basic and acidic residues" evidence="5">
    <location>
        <begin position="921"/>
        <end position="945"/>
    </location>
</feature>
<keyword evidence="4" id="KW-0238">DNA-binding</keyword>
<keyword evidence="2" id="KW-0547">Nucleotide-binding</keyword>
<feature type="compositionally biased region" description="Basic residues" evidence="5">
    <location>
        <begin position="946"/>
        <end position="955"/>
    </location>
</feature>
<feature type="chain" id="PRO_5044769133" description="DNA mismatch repair proteins mutS family domain-containing protein" evidence="6">
    <location>
        <begin position="21"/>
        <end position="955"/>
    </location>
</feature>
<feature type="signal peptide" evidence="6">
    <location>
        <begin position="1"/>
        <end position="20"/>
    </location>
</feature>
<dbReference type="EMBL" id="JABMIG020000084">
    <property type="protein sequence ID" value="KAL3794065.1"/>
    <property type="molecule type" value="Genomic_DNA"/>
</dbReference>
<dbReference type="InterPro" id="IPR045076">
    <property type="entry name" value="MutS"/>
</dbReference>
<organism evidence="8 9">
    <name type="scientific">Cyclotella cryptica</name>
    <dbReference type="NCBI Taxonomy" id="29204"/>
    <lineage>
        <taxon>Eukaryota</taxon>
        <taxon>Sar</taxon>
        <taxon>Stramenopiles</taxon>
        <taxon>Ochrophyta</taxon>
        <taxon>Bacillariophyta</taxon>
        <taxon>Coscinodiscophyceae</taxon>
        <taxon>Thalassiosirophycidae</taxon>
        <taxon>Stephanodiscales</taxon>
        <taxon>Stephanodiscaceae</taxon>
        <taxon>Cyclotella</taxon>
    </lineage>
</organism>
<dbReference type="SUPFAM" id="SSF52540">
    <property type="entry name" value="P-loop containing nucleoside triphosphate hydrolases"/>
    <property type="match status" value="1"/>
</dbReference>
<dbReference type="Proteomes" id="UP001516023">
    <property type="component" value="Unassembled WGS sequence"/>
</dbReference>
<feature type="region of interest" description="Disordered" evidence="5">
    <location>
        <begin position="921"/>
        <end position="955"/>
    </location>
</feature>
<evidence type="ECO:0000256" key="5">
    <source>
        <dbReference type="SAM" id="MobiDB-lite"/>
    </source>
</evidence>
<feature type="region of interest" description="Disordered" evidence="5">
    <location>
        <begin position="52"/>
        <end position="75"/>
    </location>
</feature>
<dbReference type="Pfam" id="PF00488">
    <property type="entry name" value="MutS_V"/>
    <property type="match status" value="1"/>
</dbReference>
<evidence type="ECO:0000256" key="2">
    <source>
        <dbReference type="ARBA" id="ARBA00022741"/>
    </source>
</evidence>
<evidence type="ECO:0000256" key="6">
    <source>
        <dbReference type="SAM" id="SignalP"/>
    </source>
</evidence>
<feature type="region of interest" description="Disordered" evidence="5">
    <location>
        <begin position="149"/>
        <end position="171"/>
    </location>
</feature>
<evidence type="ECO:0000313" key="8">
    <source>
        <dbReference type="EMBL" id="KAL3794065.1"/>
    </source>
</evidence>
<evidence type="ECO:0000256" key="3">
    <source>
        <dbReference type="ARBA" id="ARBA00022840"/>
    </source>
</evidence>
<accession>A0ABD3Q139</accession>
<protein>
    <recommendedName>
        <fullName evidence="7">DNA mismatch repair proteins mutS family domain-containing protein</fullName>
    </recommendedName>
</protein>
<dbReference type="InterPro" id="IPR000432">
    <property type="entry name" value="DNA_mismatch_repair_MutS_C"/>
</dbReference>
<evidence type="ECO:0000256" key="4">
    <source>
        <dbReference type="ARBA" id="ARBA00023125"/>
    </source>
</evidence>
<dbReference type="Gene3D" id="3.40.50.300">
    <property type="entry name" value="P-loop containing nucleotide triphosphate hydrolases"/>
    <property type="match status" value="1"/>
</dbReference>
<keyword evidence="3" id="KW-0067">ATP-binding</keyword>
<dbReference type="GO" id="GO:0003677">
    <property type="term" value="F:DNA binding"/>
    <property type="evidence" value="ECO:0007669"/>
    <property type="project" value="UniProtKB-KW"/>
</dbReference>
<evidence type="ECO:0000313" key="9">
    <source>
        <dbReference type="Proteomes" id="UP001516023"/>
    </source>
</evidence>
<keyword evidence="9" id="KW-1185">Reference proteome</keyword>
<evidence type="ECO:0000259" key="7">
    <source>
        <dbReference type="SMART" id="SM00534"/>
    </source>
</evidence>
<reference evidence="8 9" key="1">
    <citation type="journal article" date="2020" name="G3 (Bethesda)">
        <title>Improved Reference Genome for Cyclotella cryptica CCMP332, a Model for Cell Wall Morphogenesis, Salinity Adaptation, and Lipid Production in Diatoms (Bacillariophyta).</title>
        <authorList>
            <person name="Roberts W.R."/>
            <person name="Downey K.M."/>
            <person name="Ruck E.C."/>
            <person name="Traller J.C."/>
            <person name="Alverson A.J."/>
        </authorList>
    </citation>
    <scope>NUCLEOTIDE SEQUENCE [LARGE SCALE GENOMIC DNA]</scope>
    <source>
        <strain evidence="8 9">CCMP332</strain>
    </source>
</reference>
<keyword evidence="6" id="KW-0732">Signal</keyword>
<dbReference type="GO" id="GO:0005524">
    <property type="term" value="F:ATP binding"/>
    <property type="evidence" value="ECO:0007669"/>
    <property type="project" value="UniProtKB-KW"/>
</dbReference>
<feature type="domain" description="DNA mismatch repair proteins mutS family" evidence="7">
    <location>
        <begin position="498"/>
        <end position="716"/>
    </location>
</feature>
<feature type="compositionally biased region" description="Polar residues" evidence="5">
    <location>
        <begin position="63"/>
        <end position="75"/>
    </location>
</feature>
<dbReference type="PANTHER" id="PTHR11361:SF148">
    <property type="entry name" value="DNA MISMATCH REPAIR PROTEIN MSH6"/>
    <property type="match status" value="1"/>
</dbReference>
<dbReference type="SMART" id="SM00534">
    <property type="entry name" value="MUTSac"/>
    <property type="match status" value="1"/>
</dbReference>
<dbReference type="PANTHER" id="PTHR11361">
    <property type="entry name" value="DNA MISMATCH REPAIR PROTEIN MUTS FAMILY MEMBER"/>
    <property type="match status" value="1"/>
</dbReference>
<name>A0ABD3Q139_9STRA</name>
<proteinExistence type="inferred from homology"/>